<dbReference type="InterPro" id="IPR050836">
    <property type="entry name" value="SDS22/Internalin_LRR"/>
</dbReference>
<dbReference type="RefSeq" id="WP_126777006.1">
    <property type="nucleotide sequence ID" value="NZ_PIPM01000006.1"/>
</dbReference>
<evidence type="ECO:0000256" key="1">
    <source>
        <dbReference type="ARBA" id="ARBA00022614"/>
    </source>
</evidence>
<name>A0A432WGL4_9GAMM</name>
<accession>A0A432WGL4</accession>
<feature type="signal peptide" evidence="3">
    <location>
        <begin position="1"/>
        <end position="26"/>
    </location>
</feature>
<dbReference type="EMBL" id="PIPM01000006">
    <property type="protein sequence ID" value="RUO32881.1"/>
    <property type="molecule type" value="Genomic_DNA"/>
</dbReference>
<evidence type="ECO:0000256" key="3">
    <source>
        <dbReference type="SAM" id="SignalP"/>
    </source>
</evidence>
<organism evidence="4 5">
    <name type="scientific">Aliidiomarina sanyensis</name>
    <dbReference type="NCBI Taxonomy" id="1249555"/>
    <lineage>
        <taxon>Bacteria</taxon>
        <taxon>Pseudomonadati</taxon>
        <taxon>Pseudomonadota</taxon>
        <taxon>Gammaproteobacteria</taxon>
        <taxon>Alteromonadales</taxon>
        <taxon>Idiomarinaceae</taxon>
        <taxon>Aliidiomarina</taxon>
    </lineage>
</organism>
<dbReference type="PANTHER" id="PTHR46652:SF3">
    <property type="entry name" value="LEUCINE-RICH REPEAT-CONTAINING PROTEIN 9"/>
    <property type="match status" value="1"/>
</dbReference>
<dbReference type="InterPro" id="IPR001611">
    <property type="entry name" value="Leu-rich_rpt"/>
</dbReference>
<dbReference type="PANTHER" id="PTHR46652">
    <property type="entry name" value="LEUCINE-RICH REPEAT AND IQ DOMAIN-CONTAINING PROTEIN 1-RELATED"/>
    <property type="match status" value="1"/>
</dbReference>
<dbReference type="Gene3D" id="3.80.10.10">
    <property type="entry name" value="Ribonuclease Inhibitor"/>
    <property type="match status" value="1"/>
</dbReference>
<dbReference type="SUPFAM" id="SSF52058">
    <property type="entry name" value="L domain-like"/>
    <property type="match status" value="1"/>
</dbReference>
<evidence type="ECO:0000256" key="2">
    <source>
        <dbReference type="ARBA" id="ARBA00022737"/>
    </source>
</evidence>
<keyword evidence="1" id="KW-0433">Leucine-rich repeat</keyword>
<evidence type="ECO:0000313" key="5">
    <source>
        <dbReference type="Proteomes" id="UP000288405"/>
    </source>
</evidence>
<reference evidence="4 5" key="1">
    <citation type="journal article" date="2011" name="Front. Microbiol.">
        <title>Genomic signatures of strain selection and enhancement in Bacillus atrophaeus var. globigii, a historical biowarfare simulant.</title>
        <authorList>
            <person name="Gibbons H.S."/>
            <person name="Broomall S.M."/>
            <person name="McNew L.A."/>
            <person name="Daligault H."/>
            <person name="Chapman C."/>
            <person name="Bruce D."/>
            <person name="Karavis M."/>
            <person name="Krepps M."/>
            <person name="McGregor P.A."/>
            <person name="Hong C."/>
            <person name="Park K.H."/>
            <person name="Akmal A."/>
            <person name="Feldman A."/>
            <person name="Lin J.S."/>
            <person name="Chang W.E."/>
            <person name="Higgs B.W."/>
            <person name="Demirev P."/>
            <person name="Lindquist J."/>
            <person name="Liem A."/>
            <person name="Fochler E."/>
            <person name="Read T.D."/>
            <person name="Tapia R."/>
            <person name="Johnson S."/>
            <person name="Bishop-Lilly K.A."/>
            <person name="Detter C."/>
            <person name="Han C."/>
            <person name="Sozhamannan S."/>
            <person name="Rosenzweig C.N."/>
            <person name="Skowronski E.W."/>
        </authorList>
    </citation>
    <scope>NUCLEOTIDE SEQUENCE [LARGE SCALE GENOMIC DNA]</scope>
    <source>
        <strain evidence="4 5">GYP-17</strain>
    </source>
</reference>
<keyword evidence="5" id="KW-1185">Reference proteome</keyword>
<keyword evidence="3" id="KW-0732">Signal</keyword>
<dbReference type="InterPro" id="IPR032675">
    <property type="entry name" value="LRR_dom_sf"/>
</dbReference>
<keyword evidence="2" id="KW-0677">Repeat</keyword>
<dbReference type="Pfam" id="PF10462">
    <property type="entry name" value="Peptidase_M66"/>
    <property type="match status" value="1"/>
</dbReference>
<gene>
    <name evidence="4" type="ORF">CWE11_07580</name>
</gene>
<dbReference type="SUPFAM" id="SSF55486">
    <property type="entry name" value="Metalloproteases ('zincins'), catalytic domain"/>
    <property type="match status" value="1"/>
</dbReference>
<comment type="caution">
    <text evidence="4">The sequence shown here is derived from an EMBL/GenBank/DDBJ whole genome shotgun (WGS) entry which is preliminary data.</text>
</comment>
<proteinExistence type="predicted"/>
<dbReference type="OrthoDB" id="6396340at2"/>
<dbReference type="PROSITE" id="PS51450">
    <property type="entry name" value="LRR"/>
    <property type="match status" value="1"/>
</dbReference>
<protein>
    <submittedName>
        <fullName evidence="4">Uncharacterized protein</fullName>
    </submittedName>
</protein>
<sequence>MQDPKHPQFSALKLTSCLLGALVLSACGGGSSDGGDSGGGNGGGGGGTTTTFTVSTSTNEGITLAPTSAQVPQGQTTAFDVQVSGGFELSTIEGCNGSYSDGVYTTGPINSPCTVSATARVAQLTIRSSINPEAGSINPSSNSIESGQTTQFTAELNEFYSITEITGCATEEPEDLGDRRFRIRTQPLFAACTVQVQADLPGNDVFYTASVIVHGGGSVDAEEKQANFQETLAFEFTPDEGYELVGVSGCGGSLDGLTFTTAPMTEDCGIQAQFIDDSLVYFEDDNLRNSVRSALNITPVSVTREQMANLTQLNANGRNITSLVGLEHAVNLHTLQLNNNRDLSDISPLHGLPLETVLLDRTAVSRIDALFGAPLERLHIEESNVERLDGIESFSDMIDLRFSFTTISDISGLASLASLNVANLQSTRVTDLRPLLESGLGQDSIAYYSGCVSSTQAISRRVDETLAERGVMTYLPDFTTRQDCPEDQGPIADIVMDFNDAGNIVAQWNITNLVSPEDATCELHINLQRQTTRVPHAVVESCPASGELELETFFDHARVSLVVDDGLHAPVRVNTPQALNPNRDRALFLANADWGQAVLKRNPYLVPNRAAMYRVELLSETGVTPPDVTLRLSGVNGTQTLTMNKPSSLGSTPNYISLNQSYHVEVPAAQMQDGLQIRVEVGGETLYEHTPTFVEPIPLYITAVPMVIGGTAPNMPSEAWMRDMLESHWPLSEVNIRVRAPYNVPANANVKDLRDLLIVLRDLRNAEGAQEHYHGFFNRNAIEDKRYAGMAYRPGTSGVTWDQQDSDTFSHELGHNFSIGHINCGGPEGVENDFPYDPNQLGSVGVGLDNNIVFNPTNTTDLMSYCHPRHISDWVYEKAMDYLRRTPSLPFTGTAVAEVTQDMSSLASSPTVLEINGVIEPLGRTRIVSKNEISARDITFGSSAFMLEIEDSQGALHYASVAMLADSYSDGSQGGIFSAFTEVRDIVRLRILRNDTELLAVDMQPTR</sequence>
<dbReference type="Proteomes" id="UP000288405">
    <property type="component" value="Unassembled WGS sequence"/>
</dbReference>
<dbReference type="AlphaFoldDB" id="A0A432WGL4"/>
<evidence type="ECO:0000313" key="4">
    <source>
        <dbReference type="EMBL" id="RUO32881.1"/>
    </source>
</evidence>
<feature type="chain" id="PRO_5019433826" evidence="3">
    <location>
        <begin position="27"/>
        <end position="1007"/>
    </location>
</feature>
<dbReference type="PROSITE" id="PS51257">
    <property type="entry name" value="PROKAR_LIPOPROTEIN"/>
    <property type="match status" value="1"/>
</dbReference>